<evidence type="ECO:0000313" key="2">
    <source>
        <dbReference type="EMBL" id="KPI44543.1"/>
    </source>
</evidence>
<organism evidence="2 3">
    <name type="scientific">Cyphellophora attinorum</name>
    <dbReference type="NCBI Taxonomy" id="1664694"/>
    <lineage>
        <taxon>Eukaryota</taxon>
        <taxon>Fungi</taxon>
        <taxon>Dikarya</taxon>
        <taxon>Ascomycota</taxon>
        <taxon>Pezizomycotina</taxon>
        <taxon>Eurotiomycetes</taxon>
        <taxon>Chaetothyriomycetidae</taxon>
        <taxon>Chaetothyriales</taxon>
        <taxon>Cyphellophoraceae</taxon>
        <taxon>Cyphellophora</taxon>
    </lineage>
</organism>
<accession>A0A0N1HWH3</accession>
<dbReference type="VEuPathDB" id="FungiDB:AB675_8537"/>
<name>A0A0N1HWH3_9EURO</name>
<dbReference type="AlphaFoldDB" id="A0A0N1HWH3"/>
<sequence>MSADLFEAFGGSAATPATGSPTKLDKHKTTARPPAATVLRSPQRPETSAEPLWRSVQGGNDVLFDAGDEGTQDGIDDDFGDFEDASRPSPAEWPSVMTRPSKGMRNPARTEASIDLLGLDEGQVQGQRADIDAIDTGTMLAAPLKNTSSNAFVDDSWGDFERPTETLATDTRHSAGDRAHHNAQTVRGSETFGTDWDAFEHGPAHTSGLHATEGRRQHTVVSSKALASPAARKTDTPVQEEPEEDVWDDFEDQPGAITSEQRSATFSTSSMLAKIYSTLGPQQPLLPLSFNCIVCQGALSPVELNVGAEILCCPNLCESQTCP</sequence>
<proteinExistence type="predicted"/>
<feature type="region of interest" description="Disordered" evidence="1">
    <location>
        <begin position="201"/>
        <end position="246"/>
    </location>
</feature>
<evidence type="ECO:0000313" key="3">
    <source>
        <dbReference type="Proteomes" id="UP000038010"/>
    </source>
</evidence>
<dbReference type="RefSeq" id="XP_018004506.1">
    <property type="nucleotide sequence ID" value="XM_018148990.1"/>
</dbReference>
<dbReference type="GeneID" id="28740870"/>
<gene>
    <name evidence="2" type="ORF">AB675_8537</name>
</gene>
<dbReference type="EMBL" id="LFJN01000003">
    <property type="protein sequence ID" value="KPI44543.1"/>
    <property type="molecule type" value="Genomic_DNA"/>
</dbReference>
<feature type="compositionally biased region" description="Acidic residues" evidence="1">
    <location>
        <begin position="66"/>
        <end position="83"/>
    </location>
</feature>
<evidence type="ECO:0000256" key="1">
    <source>
        <dbReference type="SAM" id="MobiDB-lite"/>
    </source>
</evidence>
<reference evidence="2 3" key="1">
    <citation type="submission" date="2015-06" db="EMBL/GenBank/DDBJ databases">
        <title>Draft genome of the ant-associated black yeast Phialophora attae CBS 131958.</title>
        <authorList>
            <person name="Moreno L.F."/>
            <person name="Stielow B.J."/>
            <person name="de Hoog S."/>
            <person name="Vicente V.A."/>
            <person name="Weiss V.A."/>
            <person name="de Vries M."/>
            <person name="Cruz L.M."/>
            <person name="Souza E.M."/>
        </authorList>
    </citation>
    <scope>NUCLEOTIDE SEQUENCE [LARGE SCALE GENOMIC DNA]</scope>
    <source>
        <strain evidence="2 3">CBS 131958</strain>
    </source>
</reference>
<comment type="caution">
    <text evidence="2">The sequence shown here is derived from an EMBL/GenBank/DDBJ whole genome shotgun (WGS) entry which is preliminary data.</text>
</comment>
<dbReference type="Proteomes" id="UP000038010">
    <property type="component" value="Unassembled WGS sequence"/>
</dbReference>
<feature type="region of interest" description="Disordered" evidence="1">
    <location>
        <begin position="1"/>
        <end position="107"/>
    </location>
</feature>
<keyword evidence="3" id="KW-1185">Reference proteome</keyword>
<protein>
    <submittedName>
        <fullName evidence="2">Uncharacterized protein</fullName>
    </submittedName>
</protein>